<organism evidence="1 2">
    <name type="scientific">Senna tora</name>
    <dbReference type="NCBI Taxonomy" id="362788"/>
    <lineage>
        <taxon>Eukaryota</taxon>
        <taxon>Viridiplantae</taxon>
        <taxon>Streptophyta</taxon>
        <taxon>Embryophyta</taxon>
        <taxon>Tracheophyta</taxon>
        <taxon>Spermatophyta</taxon>
        <taxon>Magnoliopsida</taxon>
        <taxon>eudicotyledons</taxon>
        <taxon>Gunneridae</taxon>
        <taxon>Pentapetalae</taxon>
        <taxon>rosids</taxon>
        <taxon>fabids</taxon>
        <taxon>Fabales</taxon>
        <taxon>Fabaceae</taxon>
        <taxon>Caesalpinioideae</taxon>
        <taxon>Cassia clade</taxon>
        <taxon>Senna</taxon>
    </lineage>
</organism>
<dbReference type="EMBL" id="JAAIUW010000006">
    <property type="protein sequence ID" value="KAF7828890.1"/>
    <property type="molecule type" value="Genomic_DNA"/>
</dbReference>
<comment type="caution">
    <text evidence="1">The sequence shown here is derived from an EMBL/GenBank/DDBJ whole genome shotgun (WGS) entry which is preliminary data.</text>
</comment>
<protein>
    <submittedName>
        <fullName evidence="1">Uncharacterized protein</fullName>
    </submittedName>
</protein>
<keyword evidence="2" id="KW-1185">Reference proteome</keyword>
<dbReference type="AlphaFoldDB" id="A0A834WMI8"/>
<name>A0A834WMI8_9FABA</name>
<proteinExistence type="predicted"/>
<gene>
    <name evidence="1" type="ORF">G2W53_020054</name>
</gene>
<evidence type="ECO:0000313" key="2">
    <source>
        <dbReference type="Proteomes" id="UP000634136"/>
    </source>
</evidence>
<evidence type="ECO:0000313" key="1">
    <source>
        <dbReference type="EMBL" id="KAF7828890.1"/>
    </source>
</evidence>
<dbReference type="Proteomes" id="UP000634136">
    <property type="component" value="Unassembled WGS sequence"/>
</dbReference>
<reference evidence="1" key="1">
    <citation type="submission" date="2020-09" db="EMBL/GenBank/DDBJ databases">
        <title>Genome-Enabled Discovery of Anthraquinone Biosynthesis in Senna tora.</title>
        <authorList>
            <person name="Kang S.-H."/>
            <person name="Pandey R.P."/>
            <person name="Lee C.-M."/>
            <person name="Sim J.-S."/>
            <person name="Jeong J.-T."/>
            <person name="Choi B.-S."/>
            <person name="Jung M."/>
            <person name="Ginzburg D."/>
            <person name="Zhao K."/>
            <person name="Won S.Y."/>
            <person name="Oh T.-J."/>
            <person name="Yu Y."/>
            <person name="Kim N.-H."/>
            <person name="Lee O.R."/>
            <person name="Lee T.-H."/>
            <person name="Bashyal P."/>
            <person name="Kim T.-S."/>
            <person name="Lee W.-H."/>
            <person name="Kawkins C."/>
            <person name="Kim C.-K."/>
            <person name="Kim J.S."/>
            <person name="Ahn B.O."/>
            <person name="Rhee S.Y."/>
            <person name="Sohng J.K."/>
        </authorList>
    </citation>
    <scope>NUCLEOTIDE SEQUENCE</scope>
    <source>
        <tissue evidence="1">Leaf</tissue>
    </source>
</reference>
<sequence>MAGNRPGKALAEIVIYVDLRE</sequence>
<accession>A0A834WMI8</accession>